<sequence>MDHGETLEFVLDNSADIIMLVSDDGTAEYMTPSVERVLGWPPELFRTRSAFEMIHPEDLERVKGAFQGTFEPGVALRPDRFRVARAQGGWAWLECRVSYARSRDDVVVVTARDVTDEVQAAESATLHEEKRRRAEAQLAHNTLHDPLTGLPNRHLLADRIDQAIRRAHRTGSRAAVLFCDLDRFKVVNDALGHGVGDQLLVVVARRLRSCLRETDTVARFGGDEFVVLTEDLASDDDAAALAGRIRDVLDDPIHVGGHALHVSVSTGVVTIDGDLARDEILSNADAAMYSAKEAGRSGWVIFDAELRQRASDRLRIEADLRHSLATGAGLTVHLQPEVELATRATVGFEALVRWTLPDGSNVPPDRFLPIAGDAGLMPMLGRHVVAGVAQGLRELRTAGHGSWIALNAAAEELQHPDFAPQVRRALDAVEIDASRLCIEITEHSILKDPAGVDLALRPLRDLGATVAIDDFGTGYSSLSYLTRFRPEYLKIDRTFTSAVLERSGDRAVVEAVLHLADSLSIVTVAEGIETEEQAAALDELGCQLGQGWHFGRPAPMAQILGA</sequence>
<dbReference type="PROSITE" id="PS50887">
    <property type="entry name" value="GGDEF"/>
    <property type="match status" value="1"/>
</dbReference>
<dbReference type="SUPFAM" id="SSF55073">
    <property type="entry name" value="Nucleotide cyclase"/>
    <property type="match status" value="1"/>
</dbReference>
<dbReference type="PROSITE" id="PS50883">
    <property type="entry name" value="EAL"/>
    <property type="match status" value="1"/>
</dbReference>
<dbReference type="SMART" id="SM00267">
    <property type="entry name" value="GGDEF"/>
    <property type="match status" value="1"/>
</dbReference>
<dbReference type="EMBL" id="CP045851">
    <property type="protein sequence ID" value="QGG95621.1"/>
    <property type="molecule type" value="Genomic_DNA"/>
</dbReference>
<evidence type="ECO:0000313" key="5">
    <source>
        <dbReference type="Proteomes" id="UP000334019"/>
    </source>
</evidence>
<dbReference type="NCBIfam" id="TIGR00254">
    <property type="entry name" value="GGDEF"/>
    <property type="match status" value="1"/>
</dbReference>
<dbReference type="RefSeq" id="WP_153759728.1">
    <property type="nucleotide sequence ID" value="NZ_CP045851.1"/>
</dbReference>
<reference evidence="4 5" key="1">
    <citation type="submission" date="2019-11" db="EMBL/GenBank/DDBJ databases">
        <authorList>
            <person name="He Y."/>
        </authorList>
    </citation>
    <scope>NUCLEOTIDE SEQUENCE [LARGE SCALE GENOMIC DNA]</scope>
    <source>
        <strain evidence="4 5">SCSIO 58843</strain>
    </source>
</reference>
<dbReference type="Gene3D" id="3.30.70.270">
    <property type="match status" value="1"/>
</dbReference>
<name>A0A5Q2RM22_9ACTN</name>
<feature type="domain" description="PAS" evidence="1">
    <location>
        <begin position="3"/>
        <end position="73"/>
    </location>
</feature>
<accession>A0A5Q2RM22</accession>
<dbReference type="InterPro" id="IPR043128">
    <property type="entry name" value="Rev_trsase/Diguanyl_cyclase"/>
</dbReference>
<dbReference type="SUPFAM" id="SSF55785">
    <property type="entry name" value="PYP-like sensor domain (PAS domain)"/>
    <property type="match status" value="1"/>
</dbReference>
<organism evidence="4 5">
    <name type="scientific">Actinomarinicola tropica</name>
    <dbReference type="NCBI Taxonomy" id="2789776"/>
    <lineage>
        <taxon>Bacteria</taxon>
        <taxon>Bacillati</taxon>
        <taxon>Actinomycetota</taxon>
        <taxon>Acidimicrobiia</taxon>
        <taxon>Acidimicrobiales</taxon>
        <taxon>Iamiaceae</taxon>
        <taxon>Actinomarinicola</taxon>
    </lineage>
</organism>
<dbReference type="SMART" id="SM00052">
    <property type="entry name" value="EAL"/>
    <property type="match status" value="1"/>
</dbReference>
<evidence type="ECO:0000259" key="1">
    <source>
        <dbReference type="PROSITE" id="PS50112"/>
    </source>
</evidence>
<dbReference type="InterPro" id="IPR000160">
    <property type="entry name" value="GGDEF_dom"/>
</dbReference>
<dbReference type="KEGG" id="atq:GH723_11235"/>
<dbReference type="InterPro" id="IPR052155">
    <property type="entry name" value="Biofilm_reg_signaling"/>
</dbReference>
<dbReference type="AlphaFoldDB" id="A0A5Q2RM22"/>
<dbReference type="InterPro" id="IPR000014">
    <property type="entry name" value="PAS"/>
</dbReference>
<dbReference type="PANTHER" id="PTHR44757:SF2">
    <property type="entry name" value="BIOFILM ARCHITECTURE MAINTENANCE PROTEIN MBAA"/>
    <property type="match status" value="1"/>
</dbReference>
<dbReference type="InterPro" id="IPR001633">
    <property type="entry name" value="EAL_dom"/>
</dbReference>
<dbReference type="InterPro" id="IPR035965">
    <property type="entry name" value="PAS-like_dom_sf"/>
</dbReference>
<dbReference type="SUPFAM" id="SSF141868">
    <property type="entry name" value="EAL domain-like"/>
    <property type="match status" value="1"/>
</dbReference>
<proteinExistence type="predicted"/>
<dbReference type="Gene3D" id="3.30.450.20">
    <property type="entry name" value="PAS domain"/>
    <property type="match status" value="1"/>
</dbReference>
<dbReference type="InterPro" id="IPR035919">
    <property type="entry name" value="EAL_sf"/>
</dbReference>
<dbReference type="Pfam" id="PF00563">
    <property type="entry name" value="EAL"/>
    <property type="match status" value="1"/>
</dbReference>
<dbReference type="CDD" id="cd00130">
    <property type="entry name" value="PAS"/>
    <property type="match status" value="1"/>
</dbReference>
<dbReference type="Pfam" id="PF08447">
    <property type="entry name" value="PAS_3"/>
    <property type="match status" value="1"/>
</dbReference>
<dbReference type="PROSITE" id="PS50112">
    <property type="entry name" value="PAS"/>
    <property type="match status" value="1"/>
</dbReference>
<dbReference type="Gene3D" id="3.20.20.450">
    <property type="entry name" value="EAL domain"/>
    <property type="match status" value="1"/>
</dbReference>
<evidence type="ECO:0000259" key="3">
    <source>
        <dbReference type="PROSITE" id="PS50887"/>
    </source>
</evidence>
<dbReference type="InterPro" id="IPR029787">
    <property type="entry name" value="Nucleotide_cyclase"/>
</dbReference>
<protein>
    <submittedName>
        <fullName evidence="4">EAL domain-containing protein</fullName>
    </submittedName>
</protein>
<dbReference type="InterPro" id="IPR013655">
    <property type="entry name" value="PAS_fold_3"/>
</dbReference>
<dbReference type="NCBIfam" id="TIGR00229">
    <property type="entry name" value="sensory_box"/>
    <property type="match status" value="1"/>
</dbReference>
<feature type="domain" description="GGDEF" evidence="3">
    <location>
        <begin position="172"/>
        <end position="304"/>
    </location>
</feature>
<keyword evidence="5" id="KW-1185">Reference proteome</keyword>
<dbReference type="PANTHER" id="PTHR44757">
    <property type="entry name" value="DIGUANYLATE CYCLASE DGCP"/>
    <property type="match status" value="1"/>
</dbReference>
<gene>
    <name evidence="4" type="ORF">GH723_11235</name>
</gene>
<feature type="domain" description="EAL" evidence="2">
    <location>
        <begin position="313"/>
        <end position="562"/>
    </location>
</feature>
<dbReference type="CDD" id="cd01949">
    <property type="entry name" value="GGDEF"/>
    <property type="match status" value="1"/>
</dbReference>
<dbReference type="FunFam" id="3.30.70.270:FF:000001">
    <property type="entry name" value="Diguanylate cyclase domain protein"/>
    <property type="match status" value="1"/>
</dbReference>
<dbReference type="SMART" id="SM00091">
    <property type="entry name" value="PAS"/>
    <property type="match status" value="1"/>
</dbReference>
<evidence type="ECO:0000259" key="2">
    <source>
        <dbReference type="PROSITE" id="PS50883"/>
    </source>
</evidence>
<dbReference type="CDD" id="cd01948">
    <property type="entry name" value="EAL"/>
    <property type="match status" value="1"/>
</dbReference>
<dbReference type="Pfam" id="PF00990">
    <property type="entry name" value="GGDEF"/>
    <property type="match status" value="1"/>
</dbReference>
<evidence type="ECO:0000313" key="4">
    <source>
        <dbReference type="EMBL" id="QGG95621.1"/>
    </source>
</evidence>
<dbReference type="Proteomes" id="UP000334019">
    <property type="component" value="Chromosome"/>
</dbReference>